<dbReference type="InterPro" id="IPR036249">
    <property type="entry name" value="Thioredoxin-like_sf"/>
</dbReference>
<sequence>MATGGDNTVNSKHQNRLASERSPYLLQHATNPVDWYPWGEEAFEKARKEDKLIFLSVGYSTCHWCHVMERESFENEDIANVMNEHFVNIKVDREERPDVDKIYMTFVQATSGHGGWPMSVFLTPRLEPVMGGTYFPPEDHWHRPGFRSVLLRATSGGGGWPMSVWLTPELTPVFGGTYYPPVDRYYGQPGFKSLLGILSSQWKDNRQNFAESGKKVIDVLRKTTTLDVPFALAALATSVPTHECWEKCIKQFTQSFEPQFGGFGMAPKFPQPVNFNFLFHIYSREPNSELGKKALDMCLYTLKMMAKGGIHDHVAQGFARYSTDERWHVPHFEKMLYDQAQLAVAYSAAYLATKDEFYADIVRDILLYVSRDLSDKSGGFYSAEDADSYPSHDAKSKKEGAFCVWNYDELQRLLDKPIEGSNYTISDIFCYHYDVKPQGNVNPNQDPHDELKYQNILIVLGSEEETAEKHGLDLATTRQALKEGREILFEVRQKRPRPHLDDKMLTAWNGLMISGFSKAGQALGDDSFVDRGIKAANFVKKYLYNPTAETLLRSCYKGSDGSVAQIAVPIAGFVDDYAFLIRGLLDLYEACFDPSWLEWAETLQDQQDRLFWDEEGAAYFTSPASDPSILIRLKEGEYPHGFNTFSVRSLCDIYFVVWEIETVCILGMVP</sequence>
<dbReference type="InterPro" id="IPR024705">
    <property type="entry name" value="Ssp411"/>
</dbReference>
<protein>
    <recommendedName>
        <fullName evidence="1">Spermatogenesis-associated protein 20-like TRX domain-containing protein</fullName>
    </recommendedName>
</protein>
<dbReference type="SUPFAM" id="SSF48208">
    <property type="entry name" value="Six-hairpin glycosidases"/>
    <property type="match status" value="1"/>
</dbReference>
<dbReference type="PIRSF" id="PIRSF006402">
    <property type="entry name" value="UCP006402_thioredoxin"/>
    <property type="match status" value="1"/>
</dbReference>
<dbReference type="EMBL" id="OD564429">
    <property type="protein sequence ID" value="CAD7438280.1"/>
    <property type="molecule type" value="Genomic_DNA"/>
</dbReference>
<dbReference type="GO" id="GO:0005975">
    <property type="term" value="P:carbohydrate metabolic process"/>
    <property type="evidence" value="ECO:0007669"/>
    <property type="project" value="InterPro"/>
</dbReference>
<dbReference type="InterPro" id="IPR004879">
    <property type="entry name" value="Ssp411-like_TRX"/>
</dbReference>
<dbReference type="AlphaFoldDB" id="A0A7R9ENK5"/>
<dbReference type="PANTHER" id="PTHR42899:SF1">
    <property type="entry name" value="SPERMATOGENESIS-ASSOCIATED PROTEIN 20"/>
    <property type="match status" value="1"/>
</dbReference>
<dbReference type="SUPFAM" id="SSF52833">
    <property type="entry name" value="Thioredoxin-like"/>
    <property type="match status" value="1"/>
</dbReference>
<dbReference type="Pfam" id="PF03190">
    <property type="entry name" value="Thioredox_DsbH"/>
    <property type="match status" value="2"/>
</dbReference>
<dbReference type="InterPro" id="IPR008928">
    <property type="entry name" value="6-hairpin_glycosidase_sf"/>
</dbReference>
<gene>
    <name evidence="2" type="ORF">TBIB3V08_LOCUS874</name>
</gene>
<organism evidence="2">
    <name type="scientific">Timema bartmani</name>
    <dbReference type="NCBI Taxonomy" id="61472"/>
    <lineage>
        <taxon>Eukaryota</taxon>
        <taxon>Metazoa</taxon>
        <taxon>Ecdysozoa</taxon>
        <taxon>Arthropoda</taxon>
        <taxon>Hexapoda</taxon>
        <taxon>Insecta</taxon>
        <taxon>Pterygota</taxon>
        <taxon>Neoptera</taxon>
        <taxon>Polyneoptera</taxon>
        <taxon>Phasmatodea</taxon>
        <taxon>Timematodea</taxon>
        <taxon>Timematoidea</taxon>
        <taxon>Timematidae</taxon>
        <taxon>Timema</taxon>
    </lineage>
</organism>
<dbReference type="Gene3D" id="3.40.30.10">
    <property type="entry name" value="Glutaredoxin"/>
    <property type="match status" value="2"/>
</dbReference>
<dbReference type="CDD" id="cd02955">
    <property type="entry name" value="SSP411"/>
    <property type="match status" value="1"/>
</dbReference>
<accession>A0A7R9ENK5</accession>
<evidence type="ECO:0000313" key="2">
    <source>
        <dbReference type="EMBL" id="CAD7438280.1"/>
    </source>
</evidence>
<reference evidence="2" key="1">
    <citation type="submission" date="2020-11" db="EMBL/GenBank/DDBJ databases">
        <authorList>
            <person name="Tran Van P."/>
        </authorList>
    </citation>
    <scope>NUCLEOTIDE SEQUENCE</scope>
</reference>
<name>A0A7R9ENK5_9NEOP</name>
<dbReference type="PANTHER" id="PTHR42899">
    <property type="entry name" value="SPERMATOGENESIS-ASSOCIATED PROTEIN 20"/>
    <property type="match status" value="1"/>
</dbReference>
<proteinExistence type="predicted"/>
<feature type="domain" description="Spermatogenesis-associated protein 20-like TRX" evidence="1">
    <location>
        <begin position="152"/>
        <end position="220"/>
    </location>
</feature>
<feature type="domain" description="Spermatogenesis-associated protein 20-like TRX" evidence="1">
    <location>
        <begin position="14"/>
        <end position="151"/>
    </location>
</feature>
<evidence type="ECO:0000259" key="1">
    <source>
        <dbReference type="Pfam" id="PF03190"/>
    </source>
</evidence>